<feature type="domain" description="VPS9" evidence="4">
    <location>
        <begin position="1285"/>
        <end position="1421"/>
    </location>
</feature>
<dbReference type="PANTHER" id="PTHR46089">
    <property type="entry name" value="ALSIN HOMOLOG"/>
    <property type="match status" value="1"/>
</dbReference>
<dbReference type="Pfam" id="PF25384">
    <property type="entry name" value="Alsin_RLD"/>
    <property type="match status" value="1"/>
</dbReference>
<dbReference type="Gene3D" id="2.20.110.10">
    <property type="entry name" value="Histone H3 K4-specific methyltransferase SET7/9 N-terminal domain"/>
    <property type="match status" value="1"/>
</dbReference>
<evidence type="ECO:0000256" key="3">
    <source>
        <dbReference type="SAM" id="MobiDB-lite"/>
    </source>
</evidence>
<dbReference type="Proteomes" id="UP000075886">
    <property type="component" value="Unassembled WGS sequence"/>
</dbReference>
<dbReference type="InterPro" id="IPR059093">
    <property type="entry name" value="HA_Alsin"/>
</dbReference>
<name>A0A182Q646_9DIPT</name>
<reference evidence="5" key="2">
    <citation type="submission" date="2020-05" db="UniProtKB">
        <authorList>
            <consortium name="EnsemblMetazoa"/>
        </authorList>
    </citation>
    <scope>IDENTIFICATION</scope>
    <source>
        <strain evidence="5">FAR1</strain>
    </source>
</reference>
<dbReference type="GO" id="GO:0016197">
    <property type="term" value="P:endosomal transport"/>
    <property type="evidence" value="ECO:0007669"/>
    <property type="project" value="TreeGrafter"/>
</dbReference>
<feature type="region of interest" description="Disordered" evidence="3">
    <location>
        <begin position="422"/>
        <end position="447"/>
    </location>
</feature>
<dbReference type="Pfam" id="PF02493">
    <property type="entry name" value="MORN"/>
    <property type="match status" value="6"/>
</dbReference>
<dbReference type="PROSITE" id="PS51205">
    <property type="entry name" value="VPS9"/>
    <property type="match status" value="1"/>
</dbReference>
<feature type="compositionally biased region" description="Low complexity" evidence="3">
    <location>
        <begin position="431"/>
        <end position="447"/>
    </location>
</feature>
<dbReference type="InterPro" id="IPR057248">
    <property type="entry name" value="Alsin-like_PH"/>
</dbReference>
<dbReference type="InterPro" id="IPR037191">
    <property type="entry name" value="VPS9_dom_sf"/>
</dbReference>
<dbReference type="EnsemblMetazoa" id="AFAF003810-RA">
    <property type="protein sequence ID" value="AFAF003810-PA"/>
    <property type="gene ID" value="AFAF003810"/>
</dbReference>
<dbReference type="GO" id="GO:0005085">
    <property type="term" value="F:guanyl-nucleotide exchange factor activity"/>
    <property type="evidence" value="ECO:0007669"/>
    <property type="project" value="TreeGrafter"/>
</dbReference>
<accession>A0A182Q646</accession>
<organism evidence="5 6">
    <name type="scientific">Anopheles farauti</name>
    <dbReference type="NCBI Taxonomy" id="69004"/>
    <lineage>
        <taxon>Eukaryota</taxon>
        <taxon>Metazoa</taxon>
        <taxon>Ecdysozoa</taxon>
        <taxon>Arthropoda</taxon>
        <taxon>Hexapoda</taxon>
        <taxon>Insecta</taxon>
        <taxon>Pterygota</taxon>
        <taxon>Neoptera</taxon>
        <taxon>Endopterygota</taxon>
        <taxon>Diptera</taxon>
        <taxon>Nematocera</taxon>
        <taxon>Culicoidea</taxon>
        <taxon>Culicidae</taxon>
        <taxon>Anophelinae</taxon>
        <taxon>Anopheles</taxon>
    </lineage>
</organism>
<keyword evidence="6" id="KW-1185">Reference proteome</keyword>
<dbReference type="SUPFAM" id="SSF109993">
    <property type="entry name" value="VPS9 domain"/>
    <property type="match status" value="1"/>
</dbReference>
<reference evidence="6" key="1">
    <citation type="submission" date="2014-01" db="EMBL/GenBank/DDBJ databases">
        <title>The Genome Sequence of Anopheles farauti FAR1 (V2).</title>
        <authorList>
            <consortium name="The Broad Institute Genomics Platform"/>
            <person name="Neafsey D.E."/>
            <person name="Besansky N."/>
            <person name="Howell P."/>
            <person name="Walton C."/>
            <person name="Young S.K."/>
            <person name="Zeng Q."/>
            <person name="Gargeya S."/>
            <person name="Fitzgerald M."/>
            <person name="Haas B."/>
            <person name="Abouelleil A."/>
            <person name="Allen A.W."/>
            <person name="Alvarado L."/>
            <person name="Arachchi H.M."/>
            <person name="Berlin A.M."/>
            <person name="Chapman S.B."/>
            <person name="Gainer-Dewar J."/>
            <person name="Goldberg J."/>
            <person name="Griggs A."/>
            <person name="Gujja S."/>
            <person name="Hansen M."/>
            <person name="Howarth C."/>
            <person name="Imamovic A."/>
            <person name="Ireland A."/>
            <person name="Larimer J."/>
            <person name="McCowan C."/>
            <person name="Murphy C."/>
            <person name="Pearson M."/>
            <person name="Poon T.W."/>
            <person name="Priest M."/>
            <person name="Roberts A."/>
            <person name="Saif S."/>
            <person name="Shea T."/>
            <person name="Sisk P."/>
            <person name="Sykes S."/>
            <person name="Wortman J."/>
            <person name="Nusbaum C."/>
            <person name="Birren B."/>
        </authorList>
    </citation>
    <scope>NUCLEOTIDE SEQUENCE [LARGE SCALE GENOMIC DNA]</scope>
    <source>
        <strain evidence="6">FAR1</strain>
    </source>
</reference>
<dbReference type="GO" id="GO:0005737">
    <property type="term" value="C:cytoplasm"/>
    <property type="evidence" value="ECO:0007669"/>
    <property type="project" value="TreeGrafter"/>
</dbReference>
<protein>
    <recommendedName>
        <fullName evidence="4">VPS9 domain-containing protein</fullName>
    </recommendedName>
</protein>
<dbReference type="Pfam" id="PF26202">
    <property type="entry name" value="HA_Alsin"/>
    <property type="match status" value="1"/>
</dbReference>
<dbReference type="InterPro" id="IPR009091">
    <property type="entry name" value="RCC1/BLIP-II"/>
</dbReference>
<dbReference type="Gene3D" id="1.20.1050.80">
    <property type="entry name" value="VPS9 domain"/>
    <property type="match status" value="1"/>
</dbReference>
<dbReference type="InterPro" id="IPR051984">
    <property type="entry name" value="Alsin"/>
</dbReference>
<dbReference type="STRING" id="69004.A0A182Q646"/>
<evidence type="ECO:0000313" key="5">
    <source>
        <dbReference type="EnsemblMetazoa" id="AFAF003810-PA"/>
    </source>
</evidence>
<dbReference type="InterPro" id="IPR003409">
    <property type="entry name" value="MORN"/>
</dbReference>
<dbReference type="SMART" id="SM00698">
    <property type="entry name" value="MORN"/>
    <property type="match status" value="6"/>
</dbReference>
<dbReference type="SUPFAM" id="SSF82185">
    <property type="entry name" value="Histone H3 K4-specific methyltransferase SET7/9 N-terminal domain"/>
    <property type="match status" value="1"/>
</dbReference>
<dbReference type="Gene3D" id="2.130.10.30">
    <property type="entry name" value="Regulator of chromosome condensation 1/beta-lactamase-inhibitor protein II"/>
    <property type="match status" value="1"/>
</dbReference>
<keyword evidence="2" id="KW-0677">Repeat</keyword>
<proteinExistence type="predicted"/>
<evidence type="ECO:0000256" key="2">
    <source>
        <dbReference type="ARBA" id="ARBA00022737"/>
    </source>
</evidence>
<evidence type="ECO:0000313" key="6">
    <source>
        <dbReference type="Proteomes" id="UP000075886"/>
    </source>
</evidence>
<dbReference type="VEuPathDB" id="VectorBase:AFAF003810"/>
<dbReference type="InterPro" id="IPR003123">
    <property type="entry name" value="VPS9"/>
</dbReference>
<dbReference type="Pfam" id="PF25383">
    <property type="entry name" value="PH_alsin"/>
    <property type="match status" value="1"/>
</dbReference>
<dbReference type="SUPFAM" id="SSF50985">
    <property type="entry name" value="RCC1/BLIP-II"/>
    <property type="match status" value="1"/>
</dbReference>
<evidence type="ECO:0000256" key="1">
    <source>
        <dbReference type="ARBA" id="ARBA00022658"/>
    </source>
</evidence>
<dbReference type="GO" id="GO:0031267">
    <property type="term" value="F:small GTPase binding"/>
    <property type="evidence" value="ECO:0007669"/>
    <property type="project" value="TreeGrafter"/>
</dbReference>
<dbReference type="PANTHER" id="PTHR46089:SF2">
    <property type="entry name" value="ALSIN HOMOLOG"/>
    <property type="match status" value="1"/>
</dbReference>
<dbReference type="Pfam" id="PF02204">
    <property type="entry name" value="VPS9"/>
    <property type="match status" value="1"/>
</dbReference>
<sequence>MATAELLSIYSDLNEESKLSIQYPEGYDPTCGVKLRVLGETHILLDANGVLLQGVYRATDKTIEFRCLERDVADFDTEGNWIFCIKSENGTVHRSRNGTLDEWTHLFTDREGFVRVCCNNNGILLLAGDGRLFVQGDFGTVFNCDQLTEVHEVKQDCVQQLAAGIDFAIVSLQKRAKVFSAIKKDVLFDQSAFDEKNFAVYGDWRNIFEHFNIHPYRVREPYEVSATLDELSVYGQLLHQTVVASFGKVNKGQLGTGDHIRRDKVHQLNVCSVTKIASGCDYSSALTIDGQLYFWGDMTKNQAISWKLGNAGNTSTPTICSRFRHVLDMCSGNFQTYVLTNDLKLFDIKSTADDAWLSYKTAAPEVHADRMAALVDENVPFVLASDSLLVVNHLPVRQDVLKLYTKEQQTLQALLKHVKEWSSKSAGRQKGPSSPGVGDSSGAPGAPSSKHFYRQCTVLFYLLLLRMQSLRAFLVHHDIDRLVSIMLHDEIYLLYQRLLQCFCDNECYGLMSSSDQQILQLYLDNVQTQIDLAELLITSAATAGTTLDESTENALLSMKSEWLRFLNEEVSEKMGSTTKQTKEFWLREENIRWLPLKEPHRRVLLDSNDVPLKLLDVNIFSSSPRFVLFNDVFCYVTGVQVVQYPLQLVWITTEVSDLQRSRYKEKHRFMITIVTPEETLRCHTLNVADKMRWLGVLKAQVLQCLDKQTNDKQPLYRFARYAYSERYERLRGMRYEGMWLVGQMDGIGSLTSVDRSYSGEFYHGNITGYGCMNRSVFGISTIYEGEFVNGKYDGYGRLKTTSNRSTQYFRYHGYFKADKYNGFGTLTTSAYQYNGDFVNDQKDGFGVIEDSLNGVKYIGMFMGDKKHGNGILVTTNGTYYAGFFANDILTHSAGGLAIFPSGIYYRGELTIDGPFGKGVFYYPEREIESEQFELDDSNTKMAGHTMTGIFGGTWTSVKISNATMAMDQVFNKVPMLDLKINAERKWSSIFACFHETLFGTSDIVAIRRMDIKKVWNRVAIFVSRAKRKEQLKANNFSVVGSGEFDDRSAALICQSGYQLQSASTASLRSSLSDSRLSLYNGGLPSSPAPGGPSPPERASDAISVQSFGSSIVSRGAEDDEFMLAAGAAGNGGRVRNSSPFRDLDFIPNFCITTVDAGGLELLRNYLTDAFQCVYHPLHGLFEKLSNCFYSTYSCWKYTPHSILCEPAMNEWISIVSRIYTLVLTVMFPALPKDSILIEDELVSYQSLLYPILMTQGIYSALFVLYASKCSKNDEIYRQRILICMKKTDENLIQLLDINRTLVPIIKHEKYQQAIDSLNRFREKCCPSEMIKHINDAFTLVDQACKEQEVRMDVAADNLLELIIWLIIKANLPQLGAEISLLEDLMQNDYGTSYRNTQNDYCLITLKASYQHIISDNFFVNKTFDATGAGA</sequence>
<keyword evidence="1" id="KW-0344">Guanine-nucleotide releasing factor</keyword>
<evidence type="ECO:0000259" key="4">
    <source>
        <dbReference type="PROSITE" id="PS51205"/>
    </source>
</evidence>
<dbReference type="EMBL" id="AXCN02001086">
    <property type="status" value="NOT_ANNOTATED_CDS"/>
    <property type="molecule type" value="Genomic_DNA"/>
</dbReference>